<dbReference type="Proteomes" id="UP001519460">
    <property type="component" value="Unassembled WGS sequence"/>
</dbReference>
<name>A0ABD0JQ14_9CAEN</name>
<dbReference type="PANTHER" id="PTHR18952">
    <property type="entry name" value="CARBONIC ANHYDRASE"/>
    <property type="match status" value="1"/>
</dbReference>
<reference evidence="3 4" key="1">
    <citation type="journal article" date="2023" name="Sci. Data">
        <title>Genome assembly of the Korean intertidal mud-creeper Batillaria attramentaria.</title>
        <authorList>
            <person name="Patra A.K."/>
            <person name="Ho P.T."/>
            <person name="Jun S."/>
            <person name="Lee S.J."/>
            <person name="Kim Y."/>
            <person name="Won Y.J."/>
        </authorList>
    </citation>
    <scope>NUCLEOTIDE SEQUENCE [LARGE SCALE GENOMIC DNA]</scope>
    <source>
        <strain evidence="3">Wonlab-2016</strain>
    </source>
</reference>
<dbReference type="InterPro" id="IPR036398">
    <property type="entry name" value="CA_dom_sf"/>
</dbReference>
<feature type="non-terminal residue" evidence="3">
    <location>
        <position position="1"/>
    </location>
</feature>
<dbReference type="PROSITE" id="PS51144">
    <property type="entry name" value="ALPHA_CA_2"/>
    <property type="match status" value="1"/>
</dbReference>
<comment type="similarity">
    <text evidence="1">Belongs to the alpha-carbonic anhydrase family.</text>
</comment>
<comment type="caution">
    <text evidence="3">The sequence shown here is derived from an EMBL/GenBank/DDBJ whole genome shotgun (WGS) entry which is preliminary data.</text>
</comment>
<evidence type="ECO:0000313" key="3">
    <source>
        <dbReference type="EMBL" id="KAK7476937.1"/>
    </source>
</evidence>
<proteinExistence type="inferred from homology"/>
<gene>
    <name evidence="3" type="ORF">BaRGS_00031796</name>
</gene>
<dbReference type="PANTHER" id="PTHR18952:SF208">
    <property type="entry name" value="CARBONIC ANHYDRASE XA-RELATED"/>
    <property type="match status" value="1"/>
</dbReference>
<accession>A0ABD0JQ14</accession>
<sequence length="342" mass="39284">CSFADTLSGTLHNNGHDITLYVDHSGRHTHGVNLTRGPLSYNYRVDRIKFHFGRDDNEGSEHKVQGTHFPVEIQILGYNKDLYANYSVHEAAHREFNVLHRAMNLTTYKGDKTHIRRLRIKRLLPSTSQYVTYEGSTTVPGCHETVTWIIYNRPIYISKAQLAGLRFLRQNTRYNPVGLMAGNIRPVQPLNQRTIRTNINFRERKCSMAQSMYYRGQYSQQSSRSLIRLINLSRGESLPALGLSCCSGAFVERVLPDHEIYKGASMVVSPRGPVWVYSKRDVERACQDLAMEHLFSITSEPGTQIQMNSIWKFHCATRIVNFIDIAFLEQVNEKRVLLHVVQ</sequence>
<dbReference type="EMBL" id="JACVVK020000361">
    <property type="protein sequence ID" value="KAK7476937.1"/>
    <property type="molecule type" value="Genomic_DNA"/>
</dbReference>
<dbReference type="Gene3D" id="3.10.200.10">
    <property type="entry name" value="Alpha carbonic anhydrase"/>
    <property type="match status" value="1"/>
</dbReference>
<evidence type="ECO:0000259" key="2">
    <source>
        <dbReference type="PROSITE" id="PS51144"/>
    </source>
</evidence>
<dbReference type="SMART" id="SM01057">
    <property type="entry name" value="Carb_anhydrase"/>
    <property type="match status" value="1"/>
</dbReference>
<keyword evidence="4" id="KW-1185">Reference proteome</keyword>
<feature type="domain" description="Alpha-carbonic anhydrase" evidence="2">
    <location>
        <begin position="1"/>
        <end position="199"/>
    </location>
</feature>
<dbReference type="AlphaFoldDB" id="A0ABD0JQ14"/>
<dbReference type="SUPFAM" id="SSF51069">
    <property type="entry name" value="Carbonic anhydrase"/>
    <property type="match status" value="1"/>
</dbReference>
<dbReference type="InterPro" id="IPR001148">
    <property type="entry name" value="CA_dom"/>
</dbReference>
<evidence type="ECO:0000256" key="1">
    <source>
        <dbReference type="ARBA" id="ARBA00010718"/>
    </source>
</evidence>
<organism evidence="3 4">
    <name type="scientific">Batillaria attramentaria</name>
    <dbReference type="NCBI Taxonomy" id="370345"/>
    <lineage>
        <taxon>Eukaryota</taxon>
        <taxon>Metazoa</taxon>
        <taxon>Spiralia</taxon>
        <taxon>Lophotrochozoa</taxon>
        <taxon>Mollusca</taxon>
        <taxon>Gastropoda</taxon>
        <taxon>Caenogastropoda</taxon>
        <taxon>Sorbeoconcha</taxon>
        <taxon>Cerithioidea</taxon>
        <taxon>Batillariidae</taxon>
        <taxon>Batillaria</taxon>
    </lineage>
</organism>
<dbReference type="Pfam" id="PF00194">
    <property type="entry name" value="Carb_anhydrase"/>
    <property type="match status" value="1"/>
</dbReference>
<protein>
    <recommendedName>
        <fullName evidence="2">Alpha-carbonic anhydrase domain-containing protein</fullName>
    </recommendedName>
</protein>
<evidence type="ECO:0000313" key="4">
    <source>
        <dbReference type="Proteomes" id="UP001519460"/>
    </source>
</evidence>
<dbReference type="InterPro" id="IPR023561">
    <property type="entry name" value="Carbonic_anhydrase_a-class"/>
</dbReference>